<evidence type="ECO:0000313" key="2">
    <source>
        <dbReference type="EMBL" id="TKR81363.1"/>
    </source>
</evidence>
<reference evidence="2" key="1">
    <citation type="submission" date="2013-11" db="EMBL/GenBank/DDBJ databases">
        <authorList>
            <person name="Sternberg P."/>
            <person name="Dillman A."/>
            <person name="Macchietto M."/>
        </authorList>
    </citation>
    <scope>NUCLEOTIDE SEQUENCE</scope>
    <source>
        <strain evidence="2">ALL</strain>
    </source>
</reference>
<proteinExistence type="predicted"/>
<dbReference type="EMBL" id="AZBU02000004">
    <property type="protein sequence ID" value="TKR81363.1"/>
    <property type="molecule type" value="Genomic_DNA"/>
</dbReference>
<name>A0A4U5NFE7_STECR</name>
<gene>
    <name evidence="2" type="ORF">L596_015244</name>
</gene>
<reference evidence="2" key="2">
    <citation type="journal article" date="2015" name="Genome Biol.">
        <title>Comparative genomics of Steinernema reveals deeply conserved gene regulatory networks.</title>
        <authorList>
            <person name="Dillman A.R."/>
            <person name="Macchietto M."/>
            <person name="Porter C.F."/>
            <person name="Rogers A."/>
            <person name="Williams B."/>
            <person name="Antoshechkin I."/>
            <person name="Lee M.M."/>
            <person name="Goodwin Z."/>
            <person name="Lu X."/>
            <person name="Lewis E.E."/>
            <person name="Goodrich-Blair H."/>
            <person name="Stock S.P."/>
            <person name="Adams B.J."/>
            <person name="Sternberg P.W."/>
            <person name="Mortazavi A."/>
        </authorList>
    </citation>
    <scope>NUCLEOTIDE SEQUENCE [LARGE SCALE GENOMIC DNA]</scope>
    <source>
        <strain evidence="2">ALL</strain>
    </source>
</reference>
<feature type="region of interest" description="Disordered" evidence="1">
    <location>
        <begin position="182"/>
        <end position="206"/>
    </location>
</feature>
<accession>A0A4U5NFE7</accession>
<organism evidence="2">
    <name type="scientific">Steinernema carpocapsae</name>
    <name type="common">Entomopathogenic nematode</name>
    <dbReference type="NCBI Taxonomy" id="34508"/>
    <lineage>
        <taxon>Eukaryota</taxon>
        <taxon>Metazoa</taxon>
        <taxon>Ecdysozoa</taxon>
        <taxon>Nematoda</taxon>
        <taxon>Chromadorea</taxon>
        <taxon>Rhabditida</taxon>
        <taxon>Tylenchina</taxon>
        <taxon>Panagrolaimomorpha</taxon>
        <taxon>Strongyloidoidea</taxon>
        <taxon>Steinernematidae</taxon>
        <taxon>Steinernema</taxon>
    </lineage>
</organism>
<evidence type="ECO:0000256" key="1">
    <source>
        <dbReference type="SAM" id="MobiDB-lite"/>
    </source>
</evidence>
<comment type="caution">
    <text evidence="2">The sequence shown here is derived from an EMBL/GenBank/DDBJ whole genome shotgun (WGS) entry which is preliminary data.</text>
</comment>
<sequence length="212" mass="24879">MATVQVLEKSRYGAPSRVQIDRFHFHKVPDSPFFRCSSPGCKSRILVFPEGDSFVSSPHEESFHDHKLKNSFFIHLEYGKTRFSFLWYFNYAAEVVFKWLMWHYFRKVVKDIIGDDLEDDLERIVCSLRRVKRSGKRETVAELEKETPQDGDEYVFFYRPTTALRPETGDTVIVYTKAMEKKKNSGPQMNHADDEPRDEATGPNQVGRFVYF</sequence>
<dbReference type="AlphaFoldDB" id="A0A4U5NFE7"/>
<feature type="compositionally biased region" description="Basic and acidic residues" evidence="1">
    <location>
        <begin position="191"/>
        <end position="200"/>
    </location>
</feature>
<reference evidence="2" key="3">
    <citation type="journal article" date="2019" name="G3 (Bethesda)">
        <title>Hybrid Assembly of the Genome of the Entomopathogenic Nematode Steinernema carpocapsae Identifies the X-Chromosome.</title>
        <authorList>
            <person name="Serra L."/>
            <person name="Macchietto M."/>
            <person name="Macias-Munoz A."/>
            <person name="McGill C.J."/>
            <person name="Rodriguez I.M."/>
            <person name="Rodriguez B."/>
            <person name="Murad R."/>
            <person name="Mortazavi A."/>
        </authorList>
    </citation>
    <scope>NUCLEOTIDE SEQUENCE</scope>
    <source>
        <strain evidence="2">ALL</strain>
    </source>
</reference>
<dbReference type="OrthoDB" id="10498055at2759"/>
<protein>
    <submittedName>
        <fullName evidence="2">Uncharacterized protein</fullName>
    </submittedName>
</protein>